<feature type="domain" description="2,4-diaminopentanoate dehydrogenase C-terminal" evidence="1">
    <location>
        <begin position="95"/>
        <end position="238"/>
    </location>
</feature>
<dbReference type="InterPro" id="IPR045760">
    <property type="entry name" value="DAP_DH_C"/>
</dbReference>
<dbReference type="AlphaFoldDB" id="A0AAD1MXF8"/>
<proteinExistence type="predicted"/>
<sequence>MWRRRAPLATACAAGEASLFVNGIDPGYSGDTAVYGALSLVTRADSILVQEVCDYGNYDDFDFTGTSMGFGLTRDDEPPPLFLPGVIISMFGGLVRNIAGHVGVELDEMRQRIEPWYTDERIECAMATIEPGQLAAVRFAAVGVCGGVPVITVEHVTRLTAAAAPHWPYPPDGHIGVHRVVVEGEPRVEVNTHVSHPVFDPTDAGCISTAARAVNTIDWVCRAPSGLFAVADIPPTELIRGVMW</sequence>
<accession>A0AAD1MXF8</accession>
<gene>
    <name evidence="2" type="ORF">MLIT_52090</name>
</gene>
<name>A0AAD1MXF8_9MYCO</name>
<dbReference type="Pfam" id="PF19328">
    <property type="entry name" value="DAP_DH_C"/>
    <property type="match status" value="1"/>
</dbReference>
<reference evidence="2 3" key="1">
    <citation type="journal article" date="2019" name="Emerg. Microbes Infect.">
        <title>Comprehensive subspecies identification of 175 nontuberculous mycobacteria species based on 7547 genomic profiles.</title>
        <authorList>
            <person name="Matsumoto Y."/>
            <person name="Kinjo T."/>
            <person name="Motooka D."/>
            <person name="Nabeya D."/>
            <person name="Jung N."/>
            <person name="Uechi K."/>
            <person name="Horii T."/>
            <person name="Iida T."/>
            <person name="Fujita J."/>
            <person name="Nakamura S."/>
        </authorList>
    </citation>
    <scope>NUCLEOTIDE SEQUENCE [LARGE SCALE GENOMIC DNA]</scope>
    <source>
        <strain evidence="2 3">JCM 17423</strain>
    </source>
</reference>
<dbReference type="EMBL" id="AP022586">
    <property type="protein sequence ID" value="BBY19617.1"/>
    <property type="molecule type" value="Genomic_DNA"/>
</dbReference>
<keyword evidence="3" id="KW-1185">Reference proteome</keyword>
<organism evidence="2 3">
    <name type="scientific">Mycolicibacterium litorale</name>
    <dbReference type="NCBI Taxonomy" id="758802"/>
    <lineage>
        <taxon>Bacteria</taxon>
        <taxon>Bacillati</taxon>
        <taxon>Actinomycetota</taxon>
        <taxon>Actinomycetes</taxon>
        <taxon>Mycobacteriales</taxon>
        <taxon>Mycobacteriaceae</taxon>
        <taxon>Mycolicibacterium</taxon>
    </lineage>
</organism>
<protein>
    <recommendedName>
        <fullName evidence="1">2,4-diaminopentanoate dehydrogenase C-terminal domain-containing protein</fullName>
    </recommendedName>
</protein>
<evidence type="ECO:0000313" key="3">
    <source>
        <dbReference type="Proteomes" id="UP000466607"/>
    </source>
</evidence>
<evidence type="ECO:0000259" key="1">
    <source>
        <dbReference type="Pfam" id="PF19328"/>
    </source>
</evidence>
<evidence type="ECO:0000313" key="2">
    <source>
        <dbReference type="EMBL" id="BBY19617.1"/>
    </source>
</evidence>
<dbReference type="Proteomes" id="UP000466607">
    <property type="component" value="Chromosome"/>
</dbReference>